<evidence type="ECO:0000259" key="6">
    <source>
        <dbReference type="Pfam" id="PF00296"/>
    </source>
</evidence>
<feature type="region of interest" description="Disordered" evidence="5">
    <location>
        <begin position="225"/>
        <end position="255"/>
    </location>
</feature>
<organism evidence="7 8">
    <name type="scientific">Cryptosporangium aurantiacum</name>
    <dbReference type="NCBI Taxonomy" id="134849"/>
    <lineage>
        <taxon>Bacteria</taxon>
        <taxon>Bacillati</taxon>
        <taxon>Actinomycetota</taxon>
        <taxon>Actinomycetes</taxon>
        <taxon>Cryptosporangiales</taxon>
        <taxon>Cryptosporangiaceae</taxon>
        <taxon>Cryptosporangium</taxon>
    </lineage>
</organism>
<evidence type="ECO:0000256" key="5">
    <source>
        <dbReference type="SAM" id="MobiDB-lite"/>
    </source>
</evidence>
<keyword evidence="2" id="KW-0288">FMN</keyword>
<dbReference type="Gene3D" id="3.20.20.30">
    <property type="entry name" value="Luciferase-like domain"/>
    <property type="match status" value="1"/>
</dbReference>
<dbReference type="NCBIfam" id="TIGR03619">
    <property type="entry name" value="F420_Rv2161c"/>
    <property type="match status" value="1"/>
</dbReference>
<evidence type="ECO:0000256" key="1">
    <source>
        <dbReference type="ARBA" id="ARBA00022630"/>
    </source>
</evidence>
<keyword evidence="1" id="KW-0285">Flavoprotein</keyword>
<dbReference type="PANTHER" id="PTHR42847:SF4">
    <property type="entry name" value="ALKANESULFONATE MONOOXYGENASE-RELATED"/>
    <property type="match status" value="1"/>
</dbReference>
<keyword evidence="3" id="KW-0560">Oxidoreductase</keyword>
<accession>A0A1M7RLV8</accession>
<dbReference type="AlphaFoldDB" id="A0A1M7RLV8"/>
<dbReference type="PANTHER" id="PTHR42847">
    <property type="entry name" value="ALKANESULFONATE MONOOXYGENASE"/>
    <property type="match status" value="1"/>
</dbReference>
<dbReference type="RefSeq" id="WP_073265029.1">
    <property type="nucleotide sequence ID" value="NZ_FRCS01000022.1"/>
</dbReference>
<keyword evidence="8" id="KW-1185">Reference proteome</keyword>
<evidence type="ECO:0000313" key="8">
    <source>
        <dbReference type="Proteomes" id="UP000184440"/>
    </source>
</evidence>
<name>A0A1M7RLV8_9ACTN</name>
<dbReference type="InterPro" id="IPR019921">
    <property type="entry name" value="Lucif-like_OxRdtase_Rv2161c"/>
</dbReference>
<protein>
    <submittedName>
        <fullName evidence="7">Probable F420-dependent oxidoreductase, Rv2161c family</fullName>
    </submittedName>
</protein>
<dbReference type="Pfam" id="PF00296">
    <property type="entry name" value="Bac_luciferase"/>
    <property type="match status" value="1"/>
</dbReference>
<keyword evidence="4" id="KW-0503">Monooxygenase</keyword>
<evidence type="ECO:0000256" key="3">
    <source>
        <dbReference type="ARBA" id="ARBA00023002"/>
    </source>
</evidence>
<dbReference type="GO" id="GO:0008726">
    <property type="term" value="F:alkanesulfonate monooxygenase activity"/>
    <property type="evidence" value="ECO:0007669"/>
    <property type="project" value="TreeGrafter"/>
</dbReference>
<dbReference type="InterPro" id="IPR036661">
    <property type="entry name" value="Luciferase-like_sf"/>
</dbReference>
<dbReference type="InterPro" id="IPR050172">
    <property type="entry name" value="SsuD_RutA_monooxygenase"/>
</dbReference>
<dbReference type="EMBL" id="FRCS01000022">
    <property type="protein sequence ID" value="SHN47303.1"/>
    <property type="molecule type" value="Genomic_DNA"/>
</dbReference>
<gene>
    <name evidence="7" type="ORF">SAMN05443668_12241</name>
</gene>
<dbReference type="STRING" id="134849.SAMN05443668_12241"/>
<feature type="region of interest" description="Disordered" evidence="5">
    <location>
        <begin position="307"/>
        <end position="335"/>
    </location>
</feature>
<dbReference type="GO" id="GO:0046306">
    <property type="term" value="P:alkanesulfonate catabolic process"/>
    <property type="evidence" value="ECO:0007669"/>
    <property type="project" value="TreeGrafter"/>
</dbReference>
<proteinExistence type="predicted"/>
<evidence type="ECO:0000313" key="7">
    <source>
        <dbReference type="EMBL" id="SHN47303.1"/>
    </source>
</evidence>
<dbReference type="SUPFAM" id="SSF51679">
    <property type="entry name" value="Bacterial luciferase-like"/>
    <property type="match status" value="1"/>
</dbReference>
<dbReference type="Proteomes" id="UP000184440">
    <property type="component" value="Unassembled WGS sequence"/>
</dbReference>
<sequence>MSVRIGAKLANFGPDATALAEAAVGLEAAGVDSLWLSDRIVTVDPLASTYPFTADGRVPWTDRTPFVDVLIGMAVAAAHTRRVEIGTGVLVAPLRHPVILAKQLASIDVLSGGRVVAGIGSGWMAEEFDLLGVAYAERASRTDEAVDVLRACWSGDVPPLDGPHHRLPEGVSCYPAPARRIPLLAGGMSPAALRRAGRLDGWFGYVIVDDLDVSVVEAALRTVRSADGTGGGGADGDGADGGGTGGGGTGGDRRDVLRVVGSPAATADALPALVRAGVTEVVTDLDWRRPEQAAADVAMLRAAADAAMAGRPTPAPAGQQPTPAPAGLPTSAVAR</sequence>
<feature type="compositionally biased region" description="Gly residues" evidence="5">
    <location>
        <begin position="228"/>
        <end position="250"/>
    </location>
</feature>
<dbReference type="OrthoDB" id="4074025at2"/>
<dbReference type="InterPro" id="IPR011251">
    <property type="entry name" value="Luciferase-like_dom"/>
</dbReference>
<evidence type="ECO:0000256" key="4">
    <source>
        <dbReference type="ARBA" id="ARBA00023033"/>
    </source>
</evidence>
<feature type="domain" description="Luciferase-like" evidence="6">
    <location>
        <begin position="14"/>
        <end position="221"/>
    </location>
</feature>
<evidence type="ECO:0000256" key="2">
    <source>
        <dbReference type="ARBA" id="ARBA00022643"/>
    </source>
</evidence>
<reference evidence="7 8" key="1">
    <citation type="submission" date="2016-11" db="EMBL/GenBank/DDBJ databases">
        <authorList>
            <person name="Jaros S."/>
            <person name="Januszkiewicz K."/>
            <person name="Wedrychowicz H."/>
        </authorList>
    </citation>
    <scope>NUCLEOTIDE SEQUENCE [LARGE SCALE GENOMIC DNA]</scope>
    <source>
        <strain evidence="7 8">DSM 46144</strain>
    </source>
</reference>